<dbReference type="InterPro" id="IPR001602">
    <property type="entry name" value="UPF0047_YjbQ-like"/>
</dbReference>
<reference evidence="2 3" key="1">
    <citation type="submission" date="2017-09" db="EMBL/GenBank/DDBJ databases">
        <title>Depth-based differentiation of microbial function through sediment-hosted aquifers and enrichment of novel symbionts in the deep terrestrial subsurface.</title>
        <authorList>
            <person name="Probst A.J."/>
            <person name="Ladd B."/>
            <person name="Jarett J.K."/>
            <person name="Geller-Mcgrath D.E."/>
            <person name="Sieber C.M."/>
            <person name="Emerson J.B."/>
            <person name="Anantharaman K."/>
            <person name="Thomas B.C."/>
            <person name="Malmstrom R."/>
            <person name="Stieglmeier M."/>
            <person name="Klingl A."/>
            <person name="Woyke T."/>
            <person name="Ryan C.M."/>
            <person name="Banfield J.F."/>
        </authorList>
    </citation>
    <scope>NUCLEOTIDE SEQUENCE [LARGE SCALE GENOMIC DNA]</scope>
    <source>
        <strain evidence="2">CG07_land_8_20_14_0_80_42_15</strain>
    </source>
</reference>
<dbReference type="Gene3D" id="2.60.120.460">
    <property type="entry name" value="YjbQ-like"/>
    <property type="match status" value="1"/>
</dbReference>
<dbReference type="PANTHER" id="PTHR30615">
    <property type="entry name" value="UNCHARACTERIZED PROTEIN YJBQ-RELATED"/>
    <property type="match status" value="1"/>
</dbReference>
<dbReference type="EMBL" id="PEWV01000062">
    <property type="protein sequence ID" value="PIU41305.1"/>
    <property type="molecule type" value="Genomic_DNA"/>
</dbReference>
<dbReference type="PANTHER" id="PTHR30615:SF8">
    <property type="entry name" value="UPF0047 PROTEIN C4A8.02C"/>
    <property type="match status" value="1"/>
</dbReference>
<dbReference type="SUPFAM" id="SSF111038">
    <property type="entry name" value="YjbQ-like"/>
    <property type="match status" value="1"/>
</dbReference>
<dbReference type="NCBIfam" id="TIGR00149">
    <property type="entry name" value="TIGR00149_YjbQ"/>
    <property type="match status" value="1"/>
</dbReference>
<comment type="caution">
    <text evidence="2">The sequence shown here is derived from an EMBL/GenBank/DDBJ whole genome shotgun (WGS) entry which is preliminary data.</text>
</comment>
<gene>
    <name evidence="2" type="ORF">COS99_06310</name>
</gene>
<name>A0A2J0KSE1_9BACT</name>
<evidence type="ECO:0000313" key="3">
    <source>
        <dbReference type="Proteomes" id="UP000230052"/>
    </source>
</evidence>
<evidence type="ECO:0000256" key="1">
    <source>
        <dbReference type="ARBA" id="ARBA00005534"/>
    </source>
</evidence>
<protein>
    <recommendedName>
        <fullName evidence="4">Secondary thiamine-phosphate synthase enzyme</fullName>
    </recommendedName>
</protein>
<dbReference type="Pfam" id="PF01894">
    <property type="entry name" value="YjbQ"/>
    <property type="match status" value="1"/>
</dbReference>
<dbReference type="Proteomes" id="UP000230052">
    <property type="component" value="Unassembled WGS sequence"/>
</dbReference>
<organism evidence="2 3">
    <name type="scientific">Candidatus Aquitaenariimonas noxiae</name>
    <dbReference type="NCBI Taxonomy" id="1974741"/>
    <lineage>
        <taxon>Bacteria</taxon>
        <taxon>Pseudomonadati</taxon>
        <taxon>Candidatus Omnitrophota</taxon>
        <taxon>Candidatus Aquitaenariimonas</taxon>
    </lineage>
</organism>
<comment type="similarity">
    <text evidence="1">Belongs to the UPF0047 family.</text>
</comment>
<sequence>MIEELSVGSSSKVDAIDITARVASIVNKGKVKDGVCRLFIPHTTAGILINEHADPSVIEDILMELNKAIPAEDGYSHAEGNSSAHIKSSLIGHSLDVFIEDGNLKLGTWQGIFFCEFDGPRKRKIWIKVSSDH</sequence>
<dbReference type="InterPro" id="IPR035917">
    <property type="entry name" value="YjbQ-like_sf"/>
</dbReference>
<evidence type="ECO:0000313" key="2">
    <source>
        <dbReference type="EMBL" id="PIU41305.1"/>
    </source>
</evidence>
<dbReference type="AlphaFoldDB" id="A0A2J0KSE1"/>
<evidence type="ECO:0008006" key="4">
    <source>
        <dbReference type="Google" id="ProtNLM"/>
    </source>
</evidence>
<proteinExistence type="inferred from homology"/>
<dbReference type="PIRSF" id="PIRSF004681">
    <property type="entry name" value="UCP004681"/>
    <property type="match status" value="1"/>
</dbReference>
<dbReference type="PROSITE" id="PS01314">
    <property type="entry name" value="UPF0047"/>
    <property type="match status" value="1"/>
</dbReference>
<accession>A0A2J0KSE1</accession>